<name>S5ZVE6_9CREN</name>
<keyword evidence="2" id="KW-1185">Reference proteome</keyword>
<gene>
    <name evidence="1" type="ORF">N186_03635</name>
</gene>
<protein>
    <submittedName>
        <fullName evidence="1">Uncharacterized protein</fullName>
    </submittedName>
</protein>
<evidence type="ECO:0000313" key="2">
    <source>
        <dbReference type="Proteomes" id="UP000015543"/>
    </source>
</evidence>
<dbReference type="HOGENOM" id="CLU_3380002_0_0_2"/>
<dbReference type="AlphaFoldDB" id="S5ZVE6"/>
<organism evidence="1 2">
    <name type="scientific">Thermofilum adornatum</name>
    <dbReference type="NCBI Taxonomy" id="1365176"/>
    <lineage>
        <taxon>Archaea</taxon>
        <taxon>Thermoproteota</taxon>
        <taxon>Thermoprotei</taxon>
        <taxon>Thermofilales</taxon>
        <taxon>Thermofilaceae</taxon>
        <taxon>Thermofilum</taxon>
    </lineage>
</organism>
<sequence>MGVDLAKQRWVVDLYKKLLLRFSADEWVYYFSE</sequence>
<dbReference type="EMBL" id="CP006646">
    <property type="protein sequence ID" value="AGT35089.1"/>
    <property type="molecule type" value="Genomic_DNA"/>
</dbReference>
<reference evidence="1 2" key="1">
    <citation type="journal article" date="2013" name="Genome Announc.">
        <title>Complete Genomic Sequence of 'Thermofilum adornatus' Strain 1910bT, a Hyperthermophilic Anaerobic Organotrophic Crenarchaeon.</title>
        <authorList>
            <person name="Dominova I.N."/>
            <person name="Kublanov I.V."/>
            <person name="Podosokorskaya O.A."/>
            <person name="Derbikova K.S."/>
            <person name="Patrushev M.V."/>
            <person name="Toshchakov S.V."/>
        </authorList>
    </citation>
    <scope>NUCLEOTIDE SEQUENCE [LARGE SCALE GENOMIC DNA]</scope>
    <source>
        <strain evidence="2">1910b</strain>
    </source>
</reference>
<proteinExistence type="predicted"/>
<accession>S5ZVE6</accession>
<evidence type="ECO:0000313" key="1">
    <source>
        <dbReference type="EMBL" id="AGT35089.1"/>
    </source>
</evidence>
<dbReference type="Proteomes" id="UP000015543">
    <property type="component" value="Chromosome"/>
</dbReference>
<dbReference type="KEGG" id="thb:N186_03635"/>